<organism evidence="1 2">
    <name type="scientific">Aquabacter spiritensis</name>
    <dbReference type="NCBI Taxonomy" id="933073"/>
    <lineage>
        <taxon>Bacteria</taxon>
        <taxon>Pseudomonadati</taxon>
        <taxon>Pseudomonadota</taxon>
        <taxon>Alphaproteobacteria</taxon>
        <taxon>Hyphomicrobiales</taxon>
        <taxon>Xanthobacteraceae</taxon>
        <taxon>Aquabacter</taxon>
    </lineage>
</organism>
<name>A0A4R3M765_9HYPH</name>
<dbReference type="EMBL" id="SMAI01000001">
    <property type="protein sequence ID" value="TCT08099.1"/>
    <property type="molecule type" value="Genomic_DNA"/>
</dbReference>
<comment type="caution">
    <text evidence="1">The sequence shown here is derived from an EMBL/GenBank/DDBJ whole genome shotgun (WGS) entry which is preliminary data.</text>
</comment>
<gene>
    <name evidence="1" type="ORF">EDC64_101619</name>
</gene>
<sequence length="121" mass="13542">MRLIDLVERMAEASHMAARDQYPLLEPWDRLSGERRAYQRHLMATALAALTTRDVLGLVNCIPELVTLPAEPSPFALAELQEAAIGDNGTLSDAKRRYRSLLSVAAHPLRRSERPEAVRQP</sequence>
<dbReference type="AlphaFoldDB" id="A0A4R3M765"/>
<dbReference type="RefSeq" id="WP_165933619.1">
    <property type="nucleotide sequence ID" value="NZ_SMAI01000001.1"/>
</dbReference>
<reference evidence="1 2" key="1">
    <citation type="submission" date="2019-03" db="EMBL/GenBank/DDBJ databases">
        <title>Genomic Encyclopedia of Type Strains, Phase IV (KMG-IV): sequencing the most valuable type-strain genomes for metagenomic binning, comparative biology and taxonomic classification.</title>
        <authorList>
            <person name="Goeker M."/>
        </authorList>
    </citation>
    <scope>NUCLEOTIDE SEQUENCE [LARGE SCALE GENOMIC DNA]</scope>
    <source>
        <strain evidence="1 2">DSM 9035</strain>
    </source>
</reference>
<keyword evidence="2" id="KW-1185">Reference proteome</keyword>
<protein>
    <submittedName>
        <fullName evidence="1">Uncharacterized protein</fullName>
    </submittedName>
</protein>
<dbReference type="Proteomes" id="UP000294664">
    <property type="component" value="Unassembled WGS sequence"/>
</dbReference>
<proteinExistence type="predicted"/>
<evidence type="ECO:0000313" key="2">
    <source>
        <dbReference type="Proteomes" id="UP000294664"/>
    </source>
</evidence>
<evidence type="ECO:0000313" key="1">
    <source>
        <dbReference type="EMBL" id="TCT08099.1"/>
    </source>
</evidence>
<accession>A0A4R3M765</accession>